<keyword evidence="3" id="KW-1185">Reference proteome</keyword>
<proteinExistence type="predicted"/>
<dbReference type="EMBL" id="SJPY01000016">
    <property type="protein sequence ID" value="TWU32789.1"/>
    <property type="molecule type" value="Genomic_DNA"/>
</dbReference>
<feature type="compositionally biased region" description="Basic and acidic residues" evidence="1">
    <location>
        <begin position="74"/>
        <end position="91"/>
    </location>
</feature>
<name>A0A5C6DD00_9BACT</name>
<accession>A0A5C6DD00</accession>
<protein>
    <submittedName>
        <fullName evidence="2">Uncharacterized protein</fullName>
    </submittedName>
</protein>
<evidence type="ECO:0000313" key="3">
    <source>
        <dbReference type="Proteomes" id="UP000315471"/>
    </source>
</evidence>
<organism evidence="2 3">
    <name type="scientific">Novipirellula aureliae</name>
    <dbReference type="NCBI Taxonomy" id="2527966"/>
    <lineage>
        <taxon>Bacteria</taxon>
        <taxon>Pseudomonadati</taxon>
        <taxon>Planctomycetota</taxon>
        <taxon>Planctomycetia</taxon>
        <taxon>Pirellulales</taxon>
        <taxon>Pirellulaceae</taxon>
        <taxon>Novipirellula</taxon>
    </lineage>
</organism>
<gene>
    <name evidence="2" type="ORF">Q31b_57990</name>
</gene>
<evidence type="ECO:0000313" key="2">
    <source>
        <dbReference type="EMBL" id="TWU32789.1"/>
    </source>
</evidence>
<evidence type="ECO:0000256" key="1">
    <source>
        <dbReference type="SAM" id="MobiDB-lite"/>
    </source>
</evidence>
<reference evidence="2 3" key="1">
    <citation type="submission" date="2019-02" db="EMBL/GenBank/DDBJ databases">
        <title>Deep-cultivation of Planctomycetes and their phenomic and genomic characterization uncovers novel biology.</title>
        <authorList>
            <person name="Wiegand S."/>
            <person name="Jogler M."/>
            <person name="Boedeker C."/>
            <person name="Pinto D."/>
            <person name="Vollmers J."/>
            <person name="Rivas-Marin E."/>
            <person name="Kohn T."/>
            <person name="Peeters S.H."/>
            <person name="Heuer A."/>
            <person name="Rast P."/>
            <person name="Oberbeckmann S."/>
            <person name="Bunk B."/>
            <person name="Jeske O."/>
            <person name="Meyerdierks A."/>
            <person name="Storesund J.E."/>
            <person name="Kallscheuer N."/>
            <person name="Luecker S."/>
            <person name="Lage O.M."/>
            <person name="Pohl T."/>
            <person name="Merkel B.J."/>
            <person name="Hornburger P."/>
            <person name="Mueller R.-W."/>
            <person name="Bruemmer F."/>
            <person name="Labrenz M."/>
            <person name="Spormann A.M."/>
            <person name="Op Den Camp H."/>
            <person name="Overmann J."/>
            <person name="Amann R."/>
            <person name="Jetten M.S.M."/>
            <person name="Mascher T."/>
            <person name="Medema M.H."/>
            <person name="Devos D.P."/>
            <person name="Kaster A.-K."/>
            <person name="Ovreas L."/>
            <person name="Rohde M."/>
            <person name="Galperin M.Y."/>
            <person name="Jogler C."/>
        </authorList>
    </citation>
    <scope>NUCLEOTIDE SEQUENCE [LARGE SCALE GENOMIC DNA]</scope>
    <source>
        <strain evidence="2 3">Q31b</strain>
    </source>
</reference>
<feature type="region of interest" description="Disordered" evidence="1">
    <location>
        <begin position="26"/>
        <end position="91"/>
    </location>
</feature>
<comment type="caution">
    <text evidence="2">The sequence shown here is derived from an EMBL/GenBank/DDBJ whole genome shotgun (WGS) entry which is preliminary data.</text>
</comment>
<dbReference type="AlphaFoldDB" id="A0A5C6DD00"/>
<dbReference type="Proteomes" id="UP000315471">
    <property type="component" value="Unassembled WGS sequence"/>
</dbReference>
<sequence>MTMKYTHIGIEDQAKALSVLPTPWQDIGRSSTVRQGHSMAEVDTPSPKTGADTNNKSPVKNGAFVRSCQSESADADKDPKRRTRDSPMEAK</sequence>